<evidence type="ECO:0000256" key="7">
    <source>
        <dbReference type="ARBA" id="ARBA00023136"/>
    </source>
</evidence>
<comment type="function">
    <text evidence="1 10">Produces ATP from ADP in the presence of a proton gradient across the membrane.</text>
</comment>
<evidence type="ECO:0000259" key="12">
    <source>
        <dbReference type="Pfam" id="PF02823"/>
    </source>
</evidence>
<dbReference type="GO" id="GO:0012505">
    <property type="term" value="C:endomembrane system"/>
    <property type="evidence" value="ECO:0007669"/>
    <property type="project" value="UniProtKB-SubCell"/>
</dbReference>
<dbReference type="HAMAP" id="MF_00530">
    <property type="entry name" value="ATP_synth_epsil_bac"/>
    <property type="match status" value="1"/>
</dbReference>
<comment type="subcellular location">
    <subcellularLocation>
        <location evidence="10">Cell membrane</location>
        <topology evidence="10">Peripheral membrane protein</topology>
    </subcellularLocation>
    <subcellularLocation>
        <location evidence="2">Endomembrane system</location>
        <topology evidence="2">Peripheral membrane protein</topology>
    </subcellularLocation>
</comment>
<dbReference type="RefSeq" id="WP_072747057.1">
    <property type="nucleotide sequence ID" value="NZ_FOHL01000004.1"/>
</dbReference>
<dbReference type="Proteomes" id="UP000184066">
    <property type="component" value="Unassembled WGS sequence"/>
</dbReference>
<dbReference type="GO" id="GO:0005886">
    <property type="term" value="C:plasma membrane"/>
    <property type="evidence" value="ECO:0007669"/>
    <property type="project" value="UniProtKB-SubCell"/>
</dbReference>
<evidence type="ECO:0000256" key="1">
    <source>
        <dbReference type="ARBA" id="ARBA00003543"/>
    </source>
</evidence>
<keyword evidence="14" id="KW-1185">Reference proteome</keyword>
<dbReference type="InterPro" id="IPR020546">
    <property type="entry name" value="ATP_synth_F1_dsu/esu_N"/>
</dbReference>
<keyword evidence="4 10" id="KW-0813">Transport</keyword>
<gene>
    <name evidence="10" type="primary">atpC</name>
    <name evidence="13" type="ORF">SAMN05216200_10487</name>
</gene>
<keyword evidence="7 10" id="KW-0472">Membrane</keyword>
<dbReference type="GO" id="GO:0005524">
    <property type="term" value="F:ATP binding"/>
    <property type="evidence" value="ECO:0007669"/>
    <property type="project" value="UniProtKB-UniRule"/>
</dbReference>
<dbReference type="SUPFAM" id="SSF51344">
    <property type="entry name" value="Epsilon subunit of F1F0-ATP synthase N-terminal domain"/>
    <property type="match status" value="1"/>
</dbReference>
<dbReference type="InterPro" id="IPR036771">
    <property type="entry name" value="ATPsynth_dsu/esu_N"/>
</dbReference>
<dbReference type="NCBIfam" id="TIGR01216">
    <property type="entry name" value="ATP_synt_epsi"/>
    <property type="match status" value="1"/>
</dbReference>
<keyword evidence="6 10" id="KW-0406">Ion transport</keyword>
<protein>
    <recommendedName>
        <fullName evidence="10">ATP synthase epsilon chain</fullName>
    </recommendedName>
    <alternativeName>
        <fullName evidence="10">ATP synthase F1 sector epsilon subunit</fullName>
    </alternativeName>
    <alternativeName>
        <fullName evidence="10">F-ATPase epsilon subunit</fullName>
    </alternativeName>
</protein>
<evidence type="ECO:0000313" key="14">
    <source>
        <dbReference type="Proteomes" id="UP000184066"/>
    </source>
</evidence>
<accession>A0A1M7T3F0</accession>
<evidence type="ECO:0000256" key="9">
    <source>
        <dbReference type="ARBA" id="ARBA00023310"/>
    </source>
</evidence>
<comment type="subunit">
    <text evidence="10 11">F-type ATPases have 2 components, CF(1) - the catalytic core - and CF(0) - the membrane proton channel. CF(1) has five subunits: alpha(3), beta(3), gamma(1), delta(1), epsilon(1). CF(0) has three main subunits: a, b and c.</text>
</comment>
<keyword evidence="5 10" id="KW-0375">Hydrogen ion transport</keyword>
<dbReference type="Gene3D" id="2.60.15.10">
    <property type="entry name" value="F0F1 ATP synthase delta/epsilon subunit, N-terminal"/>
    <property type="match status" value="1"/>
</dbReference>
<keyword evidence="8 10" id="KW-0139">CF(1)</keyword>
<name>A0A1M7T3F0_9RHOB</name>
<dbReference type="PANTHER" id="PTHR13822">
    <property type="entry name" value="ATP SYNTHASE DELTA/EPSILON CHAIN"/>
    <property type="match status" value="1"/>
</dbReference>
<dbReference type="OrthoDB" id="9799969at2"/>
<dbReference type="PANTHER" id="PTHR13822:SF10">
    <property type="entry name" value="ATP SYNTHASE EPSILON CHAIN, CHLOROPLASTIC"/>
    <property type="match status" value="1"/>
</dbReference>
<evidence type="ECO:0000256" key="2">
    <source>
        <dbReference type="ARBA" id="ARBA00004184"/>
    </source>
</evidence>
<dbReference type="InterPro" id="IPR001469">
    <property type="entry name" value="ATP_synth_F1_dsu/esu"/>
</dbReference>
<evidence type="ECO:0000256" key="5">
    <source>
        <dbReference type="ARBA" id="ARBA00022781"/>
    </source>
</evidence>
<evidence type="ECO:0000256" key="3">
    <source>
        <dbReference type="ARBA" id="ARBA00005712"/>
    </source>
</evidence>
<dbReference type="GO" id="GO:0045259">
    <property type="term" value="C:proton-transporting ATP synthase complex"/>
    <property type="evidence" value="ECO:0007669"/>
    <property type="project" value="UniProtKB-KW"/>
</dbReference>
<dbReference type="EMBL" id="FRDL01000004">
    <property type="protein sequence ID" value="SHN65229.1"/>
    <property type="molecule type" value="Genomic_DNA"/>
</dbReference>
<reference evidence="13 14" key="1">
    <citation type="submission" date="2016-12" db="EMBL/GenBank/DDBJ databases">
        <authorList>
            <person name="Song W.-J."/>
            <person name="Kurnit D.M."/>
        </authorList>
    </citation>
    <scope>NUCLEOTIDE SEQUENCE [LARGE SCALE GENOMIC DNA]</scope>
    <source>
        <strain evidence="13 14">CGMCC 1.10808</strain>
    </source>
</reference>
<evidence type="ECO:0000256" key="8">
    <source>
        <dbReference type="ARBA" id="ARBA00023196"/>
    </source>
</evidence>
<evidence type="ECO:0000256" key="6">
    <source>
        <dbReference type="ARBA" id="ARBA00023065"/>
    </source>
</evidence>
<dbReference type="STRING" id="1189325.SAMN04488119_10487"/>
<dbReference type="AlphaFoldDB" id="A0A1M7T3F0"/>
<dbReference type="Pfam" id="PF02823">
    <property type="entry name" value="ATP-synt_DE_N"/>
    <property type="match status" value="1"/>
</dbReference>
<dbReference type="CDD" id="cd12152">
    <property type="entry name" value="F1-ATPase_delta"/>
    <property type="match status" value="1"/>
</dbReference>
<sequence length="132" mass="14001">MADKMQFDFVSPERRLVSAEVDRVAIPGMEGDLTALPNHAPLLTTLRPGVVRAYEGGSVMEYVVTGGFAEISPAGAQVLAEEAVPREEVTREWLDAAIKDAEEALAVSGEKARALAALRVNDLKALGGQLGL</sequence>
<proteinExistence type="inferred from homology"/>
<comment type="similarity">
    <text evidence="3 10 11">Belongs to the ATPase epsilon chain family.</text>
</comment>
<evidence type="ECO:0000256" key="4">
    <source>
        <dbReference type="ARBA" id="ARBA00022448"/>
    </source>
</evidence>
<dbReference type="GO" id="GO:0046933">
    <property type="term" value="F:proton-transporting ATP synthase activity, rotational mechanism"/>
    <property type="evidence" value="ECO:0007669"/>
    <property type="project" value="UniProtKB-UniRule"/>
</dbReference>
<evidence type="ECO:0000256" key="11">
    <source>
        <dbReference type="RuleBase" id="RU003656"/>
    </source>
</evidence>
<keyword evidence="9 10" id="KW-0066">ATP synthesis</keyword>
<evidence type="ECO:0000313" key="13">
    <source>
        <dbReference type="EMBL" id="SHN65229.1"/>
    </source>
</evidence>
<organism evidence="13 14">
    <name type="scientific">Oceanicella actignis</name>
    <dbReference type="NCBI Taxonomy" id="1189325"/>
    <lineage>
        <taxon>Bacteria</taxon>
        <taxon>Pseudomonadati</taxon>
        <taxon>Pseudomonadota</taxon>
        <taxon>Alphaproteobacteria</taxon>
        <taxon>Rhodobacterales</taxon>
        <taxon>Paracoccaceae</taxon>
        <taxon>Oceanicella</taxon>
    </lineage>
</organism>
<evidence type="ECO:0000256" key="10">
    <source>
        <dbReference type="HAMAP-Rule" id="MF_00530"/>
    </source>
</evidence>
<feature type="domain" description="ATP synthase F1 complex delta/epsilon subunit N-terminal" evidence="12">
    <location>
        <begin position="5"/>
        <end position="83"/>
    </location>
</feature>
<keyword evidence="10" id="KW-1003">Cell membrane</keyword>